<evidence type="ECO:0000313" key="9">
    <source>
        <dbReference type="Proteomes" id="UP000431533"/>
    </source>
</evidence>
<feature type="transmembrane region" description="Helical" evidence="6">
    <location>
        <begin position="479"/>
        <end position="500"/>
    </location>
</feature>
<accession>A0A8H8RBB2</accession>
<dbReference type="GO" id="GO:0005886">
    <property type="term" value="C:plasma membrane"/>
    <property type="evidence" value="ECO:0007669"/>
    <property type="project" value="TreeGrafter"/>
</dbReference>
<name>A0A8H8RBB2_9HELO</name>
<feature type="transmembrane region" description="Helical" evidence="6">
    <location>
        <begin position="145"/>
        <end position="166"/>
    </location>
</feature>
<dbReference type="OrthoDB" id="10021397at2759"/>
<dbReference type="RefSeq" id="XP_031009783.1">
    <property type="nucleotide sequence ID" value="XM_031145282.1"/>
</dbReference>
<comment type="caution">
    <text evidence="8">The sequence shown here is derived from an EMBL/GenBank/DDBJ whole genome shotgun (WGS) entry which is preliminary data.</text>
</comment>
<evidence type="ECO:0000313" key="8">
    <source>
        <dbReference type="EMBL" id="TVY30999.1"/>
    </source>
</evidence>
<dbReference type="PROSITE" id="PS50850">
    <property type="entry name" value="MFS"/>
    <property type="match status" value="1"/>
</dbReference>
<comment type="similarity">
    <text evidence="2">Belongs to the major facilitator superfamily. TCR/Tet family.</text>
</comment>
<dbReference type="InterPro" id="IPR036259">
    <property type="entry name" value="MFS_trans_sf"/>
</dbReference>
<keyword evidence="4 6" id="KW-1133">Transmembrane helix</keyword>
<feature type="domain" description="Major facilitator superfamily (MFS) profile" evidence="7">
    <location>
        <begin position="55"/>
        <end position="466"/>
    </location>
</feature>
<dbReference type="InterPro" id="IPR011701">
    <property type="entry name" value="MFS"/>
</dbReference>
<dbReference type="PANTHER" id="PTHR23501">
    <property type="entry name" value="MAJOR FACILITATOR SUPERFAMILY"/>
    <property type="match status" value="1"/>
</dbReference>
<feature type="transmembrane region" description="Helical" evidence="6">
    <location>
        <begin position="119"/>
        <end position="139"/>
    </location>
</feature>
<dbReference type="AlphaFoldDB" id="A0A8H8RBB2"/>
<keyword evidence="3 6" id="KW-0812">Transmembrane</keyword>
<feature type="transmembrane region" description="Helical" evidence="6">
    <location>
        <begin position="360"/>
        <end position="383"/>
    </location>
</feature>
<gene>
    <name evidence="8" type="primary">mlcE_0</name>
    <name evidence="8" type="ORF">LHYA1_G000290</name>
</gene>
<dbReference type="InterPro" id="IPR020846">
    <property type="entry name" value="MFS_dom"/>
</dbReference>
<evidence type="ECO:0000256" key="2">
    <source>
        <dbReference type="ARBA" id="ARBA00007520"/>
    </source>
</evidence>
<feature type="transmembrane region" description="Helical" evidence="6">
    <location>
        <begin position="320"/>
        <end position="340"/>
    </location>
</feature>
<dbReference type="SUPFAM" id="SSF103473">
    <property type="entry name" value="MFS general substrate transporter"/>
    <property type="match status" value="1"/>
</dbReference>
<evidence type="ECO:0000259" key="7">
    <source>
        <dbReference type="PROSITE" id="PS50850"/>
    </source>
</evidence>
<evidence type="ECO:0000256" key="1">
    <source>
        <dbReference type="ARBA" id="ARBA00004141"/>
    </source>
</evidence>
<organism evidence="8 9">
    <name type="scientific">Lachnellula hyalina</name>
    <dbReference type="NCBI Taxonomy" id="1316788"/>
    <lineage>
        <taxon>Eukaryota</taxon>
        <taxon>Fungi</taxon>
        <taxon>Dikarya</taxon>
        <taxon>Ascomycota</taxon>
        <taxon>Pezizomycotina</taxon>
        <taxon>Leotiomycetes</taxon>
        <taxon>Helotiales</taxon>
        <taxon>Lachnaceae</taxon>
        <taxon>Lachnellula</taxon>
    </lineage>
</organism>
<evidence type="ECO:0000256" key="5">
    <source>
        <dbReference type="ARBA" id="ARBA00023136"/>
    </source>
</evidence>
<feature type="transmembrane region" description="Helical" evidence="6">
    <location>
        <begin position="178"/>
        <end position="198"/>
    </location>
</feature>
<keyword evidence="5 6" id="KW-0472">Membrane</keyword>
<dbReference type="Pfam" id="PF07690">
    <property type="entry name" value="MFS_1"/>
    <property type="match status" value="1"/>
</dbReference>
<dbReference type="PANTHER" id="PTHR23501:SF193">
    <property type="entry name" value="MULTIDRUG TRANSPORTER, PUTATIVE (AFU_ORTHOLOGUE AFUA_8G00940)-RELATED"/>
    <property type="match status" value="1"/>
</dbReference>
<comment type="subcellular location">
    <subcellularLocation>
        <location evidence="1">Membrane</location>
        <topology evidence="1">Multi-pass membrane protein</topology>
    </subcellularLocation>
</comment>
<feature type="transmembrane region" description="Helical" evidence="6">
    <location>
        <begin position="551"/>
        <end position="572"/>
    </location>
</feature>
<dbReference type="EMBL" id="QGMH01000002">
    <property type="protein sequence ID" value="TVY30999.1"/>
    <property type="molecule type" value="Genomic_DNA"/>
</dbReference>
<evidence type="ECO:0000256" key="3">
    <source>
        <dbReference type="ARBA" id="ARBA00022692"/>
    </source>
</evidence>
<dbReference type="GeneID" id="41980488"/>
<reference evidence="8 9" key="1">
    <citation type="submission" date="2018-05" db="EMBL/GenBank/DDBJ databases">
        <title>Genome sequencing and assembly of the regulated plant pathogen Lachnellula willkommii and related sister species for the development of diagnostic species identification markers.</title>
        <authorList>
            <person name="Giroux E."/>
            <person name="Bilodeau G."/>
        </authorList>
    </citation>
    <scope>NUCLEOTIDE SEQUENCE [LARGE SCALE GENOMIC DNA]</scope>
    <source>
        <strain evidence="8 9">CBS 185.66</strain>
    </source>
</reference>
<evidence type="ECO:0000256" key="4">
    <source>
        <dbReference type="ARBA" id="ARBA00022989"/>
    </source>
</evidence>
<feature type="transmembrane region" description="Helical" evidence="6">
    <location>
        <begin position="250"/>
        <end position="271"/>
    </location>
</feature>
<protein>
    <submittedName>
        <fullName evidence="8">Efflux pump</fullName>
    </submittedName>
</protein>
<dbReference type="Proteomes" id="UP000431533">
    <property type="component" value="Unassembled WGS sequence"/>
</dbReference>
<feature type="transmembrane region" description="Helical" evidence="6">
    <location>
        <begin position="210"/>
        <end position="229"/>
    </location>
</feature>
<proteinExistence type="inferred from homology"/>
<dbReference type="GO" id="GO:0022857">
    <property type="term" value="F:transmembrane transporter activity"/>
    <property type="evidence" value="ECO:0007669"/>
    <property type="project" value="InterPro"/>
</dbReference>
<feature type="transmembrane region" description="Helical" evidence="6">
    <location>
        <begin position="90"/>
        <end position="112"/>
    </location>
</feature>
<keyword evidence="9" id="KW-1185">Reference proteome</keyword>
<feature type="transmembrane region" description="Helical" evidence="6">
    <location>
        <begin position="283"/>
        <end position="300"/>
    </location>
</feature>
<dbReference type="Gene3D" id="1.20.1250.20">
    <property type="entry name" value="MFS general substrate transporter like domains"/>
    <property type="match status" value="1"/>
</dbReference>
<feature type="transmembrane region" description="Helical" evidence="6">
    <location>
        <begin position="52"/>
        <end position="78"/>
    </location>
</feature>
<evidence type="ECO:0000256" key="6">
    <source>
        <dbReference type="SAM" id="Phobius"/>
    </source>
</evidence>
<sequence>MAALNNSQTNVASSMETNDLHEEKKDEMLGSSSDFIGEMAINQPEVLSGYQLYLLVFSISLAGFLYSLDVTIIVTAIPTITTHFHTIEDIGWYGSAYLITLCSCAPVIGKLYQYYNSKVTAFIFIIIFEIGSLICGIAPSSIALVIGRAVAGIGGAGIFSGGLTIVAQSTTKEQRGRLVALIYIFSMVGSIISPIIGGALTERTSWRWCFYINLPAGGVTLAVLAFIRIPENREKTNKKKPTFGEAINRLDPIGFALFAPFCVMLLISLQWGGSTHPWNSSTIIGLFIGSGLCLFVFLFWEHRRGDTAMIPLSMLRQHIFYSSCLVTAAQYGSMNLFSYYLPVWFQTVLGVDPILSGVYFMATAATLIVTMFLTGVIGSIIFIQIHPSIVPIPVSLGFLNAHLHTFSFLIGAKLGTPAMFSILGNGISTIGSGLMGTFTPSSHTAAWAGFQVLAGLGRGMTLQQPINAVQQTLDPAKMAVGTSIVIFCQFFGGALILAVAEVDFSTSLRSALKQYAPGVDANLIFDVGAAGVRDAVTSEQLPGVLRAYNQAVVNVFYLGCAVSGLAFLAAWGMGLGTTKKSKPADVEEV</sequence>